<keyword evidence="3" id="KW-1185">Reference proteome</keyword>
<dbReference type="InterPro" id="IPR012334">
    <property type="entry name" value="Pectin_lyas_fold"/>
</dbReference>
<dbReference type="InterPro" id="IPR024535">
    <property type="entry name" value="RHGA/B-epi-like_pectate_lyase"/>
</dbReference>
<protein>
    <recommendedName>
        <fullName evidence="1">Rhamnogalacturonase A/B/Epimerase-like pectate lyase domain-containing protein</fullName>
    </recommendedName>
</protein>
<name>A0A3P3EUY2_9HYPH</name>
<dbReference type="SUPFAM" id="SSF51126">
    <property type="entry name" value="Pectin lyase-like"/>
    <property type="match status" value="1"/>
</dbReference>
<sequence length="534" mass="55786">MRDEDQGAPPSNRRRLLLAGLAGAGAALPAGVSANASDAGAEFSLAAPGSVKRRIEDKLRELPSLDDFGARGDGVTDDSEALQTALDWAGQRPGTRLRVPPRVFGLARPIAVPQSIELAGEVPGDGNSPLSGFRALKGFETPYVLHYSSVEGVAPLPLAALLVSREWVEGKDFARRLHMRDLYFDVDAITARGGVPVHGLMLANQQLDIHNIWIRSATGFGLWINTQRPDGTFMAALVDNLLHRVWVKGAGVGGASFTGPHGEMYFGGILVGALPGARDPRGAAEPPLATDGILDYCTVAVGPEALLGCRGNGIHITRSAGWRATGCHLNGAGGNGMVFERAFQTEISGCYIDGWGVGAGEREGVLSAISCNSVVALGDGADGSLIISSNRIACRSVAATAGSDYVAISLRAGSMPTARAVVIGNTIVRRGDATHAFSTFDFGKAGGGEFEALVIGNSAPGTATPFLRPWDETAVRPRFTGNSFQFANAPPSQGWHPVGLRIDNDAPTPGAAAAWFCVMRGSPGNWRSCGRIDS</sequence>
<evidence type="ECO:0000313" key="2">
    <source>
        <dbReference type="EMBL" id="RRH90210.1"/>
    </source>
</evidence>
<dbReference type="OrthoDB" id="7779280at2"/>
<organism evidence="2 3">
    <name type="scientific">Mesorhizobium tamadayense</name>
    <dbReference type="NCBI Taxonomy" id="425306"/>
    <lineage>
        <taxon>Bacteria</taxon>
        <taxon>Pseudomonadati</taxon>
        <taxon>Pseudomonadota</taxon>
        <taxon>Alphaproteobacteria</taxon>
        <taxon>Hyphomicrobiales</taxon>
        <taxon>Phyllobacteriaceae</taxon>
        <taxon>Mesorhizobium</taxon>
    </lineage>
</organism>
<comment type="caution">
    <text evidence="2">The sequence shown here is derived from an EMBL/GenBank/DDBJ whole genome shotgun (WGS) entry which is preliminary data.</text>
</comment>
<dbReference type="AlphaFoldDB" id="A0A3P3EUY2"/>
<gene>
    <name evidence="2" type="ORF">EH240_33130</name>
</gene>
<dbReference type="InterPro" id="IPR011050">
    <property type="entry name" value="Pectin_lyase_fold/virulence"/>
</dbReference>
<reference evidence="2 3" key="1">
    <citation type="submission" date="2018-11" db="EMBL/GenBank/DDBJ databases">
        <title>the genome of Mesorhizobium tamadayense DSM 28320.</title>
        <authorList>
            <person name="Gao J."/>
        </authorList>
    </citation>
    <scope>NUCLEOTIDE SEQUENCE [LARGE SCALE GENOMIC DNA]</scope>
    <source>
        <strain evidence="2 3">DSM 28320</strain>
    </source>
</reference>
<evidence type="ECO:0000313" key="3">
    <source>
        <dbReference type="Proteomes" id="UP000273786"/>
    </source>
</evidence>
<evidence type="ECO:0000259" key="1">
    <source>
        <dbReference type="Pfam" id="PF12708"/>
    </source>
</evidence>
<dbReference type="InterPro" id="IPR006311">
    <property type="entry name" value="TAT_signal"/>
</dbReference>
<proteinExistence type="predicted"/>
<accession>A0A3P3EUY2</accession>
<dbReference type="PROSITE" id="PS51318">
    <property type="entry name" value="TAT"/>
    <property type="match status" value="1"/>
</dbReference>
<dbReference type="EMBL" id="RQXT01000070">
    <property type="protein sequence ID" value="RRH90210.1"/>
    <property type="molecule type" value="Genomic_DNA"/>
</dbReference>
<dbReference type="Gene3D" id="2.160.20.10">
    <property type="entry name" value="Single-stranded right-handed beta-helix, Pectin lyase-like"/>
    <property type="match status" value="1"/>
</dbReference>
<feature type="domain" description="Rhamnogalacturonase A/B/Epimerase-like pectate lyase" evidence="1">
    <location>
        <begin position="66"/>
        <end position="257"/>
    </location>
</feature>
<dbReference type="Pfam" id="PF12708">
    <property type="entry name" value="Pect-lyase_RHGA_epim"/>
    <property type="match status" value="1"/>
</dbReference>
<dbReference type="RefSeq" id="WP_125006461.1">
    <property type="nucleotide sequence ID" value="NZ_RQXT01000070.1"/>
</dbReference>
<dbReference type="Proteomes" id="UP000273786">
    <property type="component" value="Unassembled WGS sequence"/>
</dbReference>